<sequence>MTTGGDPKPLTSSCEADRLHRVDISFVEPASSKGINQIRVKLVHKTKHAVVGETKFSWPEDTLPHQLSYDSNLGILEMKSEKNVAKLPVRIPKASLQIGLTKSVKNPRVVSWDSFEQNRKELKNSTVKPAKKTVKKAGILSRKMVEEFAFDKLYDFLSSPSVIVTEEVFTSIVKLCLSYEDASESLKMFAALLQKNMCSSQLTNEVRDKFTVDEVVKVIKWCSDLIMTSTDAEGGQHLFSTVIDLVDVLLNAYSQQLMWDASAKTVIANLQEYIKTTITACEEFAQWNITAKVTSEFPELDGEPPCDYVLRKVKLSKRVL</sequence>
<evidence type="ECO:0000313" key="2">
    <source>
        <dbReference type="WBParaSite" id="L893_g3615.t1"/>
    </source>
</evidence>
<dbReference type="WBParaSite" id="L893_g3615.t1">
    <property type="protein sequence ID" value="L893_g3615.t1"/>
    <property type="gene ID" value="L893_g3615"/>
</dbReference>
<reference evidence="2" key="1">
    <citation type="submission" date="2016-11" db="UniProtKB">
        <authorList>
            <consortium name="WormBaseParasite"/>
        </authorList>
    </citation>
    <scope>IDENTIFICATION</scope>
</reference>
<protein>
    <submittedName>
        <fullName evidence="2">MIF4G domain-containing protein</fullName>
    </submittedName>
</protein>
<dbReference type="InterPro" id="IPR057711">
    <property type="entry name" value="DUF7951"/>
</dbReference>
<organism evidence="1 2">
    <name type="scientific">Steinernema glaseri</name>
    <dbReference type="NCBI Taxonomy" id="37863"/>
    <lineage>
        <taxon>Eukaryota</taxon>
        <taxon>Metazoa</taxon>
        <taxon>Ecdysozoa</taxon>
        <taxon>Nematoda</taxon>
        <taxon>Chromadorea</taxon>
        <taxon>Rhabditida</taxon>
        <taxon>Tylenchina</taxon>
        <taxon>Panagrolaimomorpha</taxon>
        <taxon>Strongyloidoidea</taxon>
        <taxon>Steinernematidae</taxon>
        <taxon>Steinernema</taxon>
    </lineage>
</organism>
<proteinExistence type="predicted"/>
<dbReference type="Pfam" id="PF25824">
    <property type="entry name" value="DUF7951"/>
    <property type="match status" value="1"/>
</dbReference>
<dbReference type="AlphaFoldDB" id="A0A1I8AB05"/>
<name>A0A1I8AB05_9BILA</name>
<dbReference type="Proteomes" id="UP000095287">
    <property type="component" value="Unplaced"/>
</dbReference>
<evidence type="ECO:0000313" key="1">
    <source>
        <dbReference type="Proteomes" id="UP000095287"/>
    </source>
</evidence>
<accession>A0A1I8AB05</accession>
<keyword evidence="1" id="KW-1185">Reference proteome</keyword>